<dbReference type="EC" id="3.2.1.39" evidence="3"/>
<dbReference type="SMART" id="SM00768">
    <property type="entry name" value="X8"/>
    <property type="match status" value="1"/>
</dbReference>
<dbReference type="Pfam" id="PF00332">
    <property type="entry name" value="Glyco_hydro_17"/>
    <property type="match status" value="1"/>
</dbReference>
<keyword evidence="11" id="KW-0472">Membrane</keyword>
<dbReference type="InterPro" id="IPR000490">
    <property type="entry name" value="Glyco_hydro_17"/>
</dbReference>
<comment type="caution">
    <text evidence="13">The sequence shown here is derived from an EMBL/GenBank/DDBJ whole genome shotgun (WGS) entry which is preliminary data.</text>
</comment>
<keyword evidence="8 10" id="KW-0326">Glycosidase</keyword>
<keyword evidence="4" id="KW-0732">Signal</keyword>
<keyword evidence="11" id="KW-1133">Transmembrane helix</keyword>
<accession>A0A9Q0C7D7</accession>
<dbReference type="FunFam" id="1.20.58.1040:FF:000003">
    <property type="entry name" value="glucan endo-1,3-beta-glucosidase 7"/>
    <property type="match status" value="1"/>
</dbReference>
<evidence type="ECO:0000256" key="11">
    <source>
        <dbReference type="SAM" id="Phobius"/>
    </source>
</evidence>
<sequence length="468" mass="50828">MAPPAMLRDVGLRSLLLLSSAVAALSIGVNYGTLGNNLPPPAQVASFLQAKTTIDRIKIFDSNPDIIRAFAGTRISLTISTTNGDIPGLVSREGAAAWVANHVTPFFPATNIDLILVGNEILLSGDKNLIVNLVPAMHSLHNALVAAGFRRIRVSTPHFLGILAASEPPSTARFRYGWEKSVLIPMLNFHRATKSPFIVNPYPYFNYNPQTLNYAIFRKNGGILDKYTKIRYTNMLDAQLDAIYSAMKRIGYGDVQIMIGETGWPTQAEPGQAGVSPDYAASYINGLISKVSSGRGTPLMPGRRFETYIFALFNENLKPGPIAERNWGLFRPDFSPMYNALGIMKGQIVGRPSGTGAGGGSWCVPKAGVSTAALQNNINYACSNANCKAIQAGGSCFQPNNLQAHAAYAMNAYYQAQGRRPFTCNFAGSGFVTSRNPSNKLFTLPLICFPFIYLKFFTYSICFAFLIA</sequence>
<dbReference type="GO" id="GO:0042973">
    <property type="term" value="F:glucan endo-1,3-beta-D-glucosidase activity"/>
    <property type="evidence" value="ECO:0007669"/>
    <property type="project" value="UniProtKB-EC"/>
</dbReference>
<evidence type="ECO:0000259" key="12">
    <source>
        <dbReference type="SMART" id="SM00768"/>
    </source>
</evidence>
<dbReference type="OrthoDB" id="1938138at2759"/>
<dbReference type="FunFam" id="3.20.20.80:FF:000002">
    <property type="entry name" value="Glucan endo-1,3-beta-glucosidase 3"/>
    <property type="match status" value="1"/>
</dbReference>
<dbReference type="Proteomes" id="UP001151287">
    <property type="component" value="Unassembled WGS sequence"/>
</dbReference>
<evidence type="ECO:0000256" key="1">
    <source>
        <dbReference type="ARBA" id="ARBA00000382"/>
    </source>
</evidence>
<protein>
    <recommendedName>
        <fullName evidence="3">glucan endo-1,3-beta-D-glucosidase</fullName>
        <ecNumber evidence="3">3.2.1.39</ecNumber>
    </recommendedName>
</protein>
<comment type="catalytic activity">
    <reaction evidence="1">
        <text>Hydrolysis of (1-&gt;3)-beta-D-glucosidic linkages in (1-&gt;3)-beta-D-glucans.</text>
        <dbReference type="EC" id="3.2.1.39"/>
    </reaction>
</comment>
<organism evidence="13 14">
    <name type="scientific">Rhynchospora breviuscula</name>
    <dbReference type="NCBI Taxonomy" id="2022672"/>
    <lineage>
        <taxon>Eukaryota</taxon>
        <taxon>Viridiplantae</taxon>
        <taxon>Streptophyta</taxon>
        <taxon>Embryophyta</taxon>
        <taxon>Tracheophyta</taxon>
        <taxon>Spermatophyta</taxon>
        <taxon>Magnoliopsida</taxon>
        <taxon>Liliopsida</taxon>
        <taxon>Poales</taxon>
        <taxon>Cyperaceae</taxon>
        <taxon>Cyperoideae</taxon>
        <taxon>Rhynchosporeae</taxon>
        <taxon>Rhynchospora</taxon>
    </lineage>
</organism>
<name>A0A9Q0C7D7_9POAL</name>
<keyword evidence="6" id="KW-0611">Plant defense</keyword>
<dbReference type="PANTHER" id="PTHR32227">
    <property type="entry name" value="GLUCAN ENDO-1,3-BETA-GLUCOSIDASE BG1-RELATED-RELATED"/>
    <property type="match status" value="1"/>
</dbReference>
<evidence type="ECO:0000256" key="5">
    <source>
        <dbReference type="ARBA" id="ARBA00022801"/>
    </source>
</evidence>
<comment type="similarity">
    <text evidence="2 9">Belongs to the glycosyl hydrolase 17 family.</text>
</comment>
<proteinExistence type="inferred from homology"/>
<feature type="domain" description="X8" evidence="12">
    <location>
        <begin position="361"/>
        <end position="442"/>
    </location>
</feature>
<evidence type="ECO:0000313" key="14">
    <source>
        <dbReference type="Proteomes" id="UP001151287"/>
    </source>
</evidence>
<dbReference type="InterPro" id="IPR017853">
    <property type="entry name" value="GH"/>
</dbReference>
<evidence type="ECO:0000313" key="13">
    <source>
        <dbReference type="EMBL" id="KAJ1688550.1"/>
    </source>
</evidence>
<keyword evidence="14" id="KW-1185">Reference proteome</keyword>
<keyword evidence="5 10" id="KW-0378">Hydrolase</keyword>
<keyword evidence="11" id="KW-0812">Transmembrane</keyword>
<dbReference type="PROSITE" id="PS00587">
    <property type="entry name" value="GLYCOSYL_HYDROL_F17"/>
    <property type="match status" value="1"/>
</dbReference>
<feature type="transmembrane region" description="Helical" evidence="11">
    <location>
        <begin position="442"/>
        <end position="467"/>
    </location>
</feature>
<dbReference type="EMBL" id="JAMQYH010000005">
    <property type="protein sequence ID" value="KAJ1688550.1"/>
    <property type="molecule type" value="Genomic_DNA"/>
</dbReference>
<evidence type="ECO:0000256" key="7">
    <source>
        <dbReference type="ARBA" id="ARBA00023157"/>
    </source>
</evidence>
<evidence type="ECO:0000256" key="2">
    <source>
        <dbReference type="ARBA" id="ARBA00008773"/>
    </source>
</evidence>
<dbReference type="GO" id="GO:0006952">
    <property type="term" value="P:defense response"/>
    <property type="evidence" value="ECO:0007669"/>
    <property type="project" value="UniProtKB-KW"/>
</dbReference>
<gene>
    <name evidence="13" type="ORF">LUZ63_019940</name>
</gene>
<evidence type="ECO:0000256" key="4">
    <source>
        <dbReference type="ARBA" id="ARBA00022729"/>
    </source>
</evidence>
<evidence type="ECO:0000256" key="8">
    <source>
        <dbReference type="ARBA" id="ARBA00023295"/>
    </source>
</evidence>
<dbReference type="SUPFAM" id="SSF51445">
    <property type="entry name" value="(Trans)glycosidases"/>
    <property type="match status" value="1"/>
</dbReference>
<keyword evidence="7" id="KW-1015">Disulfide bond</keyword>
<dbReference type="AlphaFoldDB" id="A0A9Q0C7D7"/>
<dbReference type="Gene3D" id="1.20.58.1040">
    <property type="match status" value="1"/>
</dbReference>
<evidence type="ECO:0000256" key="3">
    <source>
        <dbReference type="ARBA" id="ARBA00012780"/>
    </source>
</evidence>
<dbReference type="GO" id="GO:0005975">
    <property type="term" value="P:carbohydrate metabolic process"/>
    <property type="evidence" value="ECO:0007669"/>
    <property type="project" value="InterPro"/>
</dbReference>
<evidence type="ECO:0000256" key="9">
    <source>
        <dbReference type="RuleBase" id="RU004335"/>
    </source>
</evidence>
<dbReference type="Gene3D" id="3.20.20.80">
    <property type="entry name" value="Glycosidases"/>
    <property type="match status" value="1"/>
</dbReference>
<reference evidence="13" key="1">
    <citation type="journal article" date="2022" name="Cell">
        <title>Repeat-based holocentromeres influence genome architecture and karyotype evolution.</title>
        <authorList>
            <person name="Hofstatter P.G."/>
            <person name="Thangavel G."/>
            <person name="Lux T."/>
            <person name="Neumann P."/>
            <person name="Vondrak T."/>
            <person name="Novak P."/>
            <person name="Zhang M."/>
            <person name="Costa L."/>
            <person name="Castellani M."/>
            <person name="Scott A."/>
            <person name="Toegelov H."/>
            <person name="Fuchs J."/>
            <person name="Mata-Sucre Y."/>
            <person name="Dias Y."/>
            <person name="Vanzela A.L.L."/>
            <person name="Huettel B."/>
            <person name="Almeida C.C.S."/>
            <person name="Simkova H."/>
            <person name="Souza G."/>
            <person name="Pedrosa-Harand A."/>
            <person name="Macas J."/>
            <person name="Mayer K.F.X."/>
            <person name="Houben A."/>
            <person name="Marques A."/>
        </authorList>
    </citation>
    <scope>NUCLEOTIDE SEQUENCE</scope>
    <source>
        <strain evidence="13">RhyBre1mFocal</strain>
    </source>
</reference>
<dbReference type="InterPro" id="IPR044965">
    <property type="entry name" value="Glyco_hydro_17_plant"/>
</dbReference>
<evidence type="ECO:0000256" key="10">
    <source>
        <dbReference type="RuleBase" id="RU004336"/>
    </source>
</evidence>
<evidence type="ECO:0000256" key="6">
    <source>
        <dbReference type="ARBA" id="ARBA00022821"/>
    </source>
</evidence>
<dbReference type="Pfam" id="PF07983">
    <property type="entry name" value="X8"/>
    <property type="match status" value="1"/>
</dbReference>
<dbReference type="InterPro" id="IPR012946">
    <property type="entry name" value="X8"/>
</dbReference>